<organism evidence="2 3">
    <name type="scientific">Desulfonatronospira thiodismutans ASO3-1</name>
    <dbReference type="NCBI Taxonomy" id="555779"/>
    <lineage>
        <taxon>Bacteria</taxon>
        <taxon>Pseudomonadati</taxon>
        <taxon>Thermodesulfobacteriota</taxon>
        <taxon>Desulfovibrionia</taxon>
        <taxon>Desulfovibrionales</taxon>
        <taxon>Desulfonatronovibrionaceae</taxon>
        <taxon>Desulfonatronospira</taxon>
    </lineage>
</organism>
<dbReference type="CDD" id="cd07715">
    <property type="entry name" value="TaR3-like_MBL-fold"/>
    <property type="match status" value="1"/>
</dbReference>
<proteinExistence type="predicted"/>
<comment type="caution">
    <text evidence="2">The sequence shown here is derived from an EMBL/GenBank/DDBJ whole genome shotgun (WGS) entry which is preliminary data.</text>
</comment>
<name>D6SSW9_9BACT</name>
<dbReference type="PANTHER" id="PTHR42663:SF4">
    <property type="entry name" value="SLL1036 PROTEIN"/>
    <property type="match status" value="1"/>
</dbReference>
<dbReference type="OrthoDB" id="9803916at2"/>
<keyword evidence="2" id="KW-0378">Hydrolase</keyword>
<dbReference type="eggNOG" id="COG1235">
    <property type="taxonomic scope" value="Bacteria"/>
</dbReference>
<gene>
    <name evidence="2" type="ORF">Dthio_PD1124</name>
</gene>
<dbReference type="InterPro" id="IPR001279">
    <property type="entry name" value="Metallo-B-lactamas"/>
</dbReference>
<evidence type="ECO:0000313" key="2">
    <source>
        <dbReference type="EMBL" id="EFI33785.1"/>
    </source>
</evidence>
<reference evidence="2" key="1">
    <citation type="submission" date="2010-05" db="EMBL/GenBank/DDBJ databases">
        <title>The draft genome of Desulfonatronospira thiodismutans ASO3-1.</title>
        <authorList>
            <consortium name="US DOE Joint Genome Institute (JGI-PGF)"/>
            <person name="Lucas S."/>
            <person name="Copeland A."/>
            <person name="Lapidus A."/>
            <person name="Cheng J.-F."/>
            <person name="Bruce D."/>
            <person name="Goodwin L."/>
            <person name="Pitluck S."/>
            <person name="Chertkov O."/>
            <person name="Brettin T."/>
            <person name="Detter J.C."/>
            <person name="Han C."/>
            <person name="Land M.L."/>
            <person name="Hauser L."/>
            <person name="Kyrpides N."/>
            <person name="Mikhailova N."/>
            <person name="Muyzer G."/>
            <person name="Woyke T."/>
        </authorList>
    </citation>
    <scope>NUCLEOTIDE SEQUENCE [LARGE SCALE GENOMIC DNA]</scope>
    <source>
        <strain evidence="2">ASO3-1</strain>
    </source>
</reference>
<keyword evidence="3" id="KW-1185">Reference proteome</keyword>
<dbReference type="GO" id="GO:0016787">
    <property type="term" value="F:hydrolase activity"/>
    <property type="evidence" value="ECO:0007669"/>
    <property type="project" value="UniProtKB-KW"/>
</dbReference>
<accession>D6SSW9</accession>
<protein>
    <submittedName>
        <fullName evidence="2">Metal-dependent hydrolase</fullName>
    </submittedName>
</protein>
<dbReference type="Gene3D" id="3.60.15.10">
    <property type="entry name" value="Ribonuclease Z/Hydroxyacylglutathione hydrolase-like"/>
    <property type="match status" value="1"/>
</dbReference>
<dbReference type="RefSeq" id="WP_008871134.1">
    <property type="nucleotide sequence ID" value="NZ_ACJN02000003.1"/>
</dbReference>
<dbReference type="PANTHER" id="PTHR42663">
    <property type="entry name" value="HYDROLASE C777.06C-RELATED-RELATED"/>
    <property type="match status" value="1"/>
</dbReference>
<dbReference type="Proteomes" id="UP000005496">
    <property type="component" value="Unassembled WGS sequence"/>
</dbReference>
<dbReference type="EMBL" id="ACJN02000003">
    <property type="protein sequence ID" value="EFI33785.1"/>
    <property type="molecule type" value="Genomic_DNA"/>
</dbReference>
<dbReference type="InterPro" id="IPR036866">
    <property type="entry name" value="RibonucZ/Hydroxyglut_hydro"/>
</dbReference>
<evidence type="ECO:0000313" key="3">
    <source>
        <dbReference type="Proteomes" id="UP000005496"/>
    </source>
</evidence>
<feature type="domain" description="Metallo-beta-lactamase" evidence="1">
    <location>
        <begin position="38"/>
        <end position="239"/>
    </location>
</feature>
<sequence>MEIVFWGARGSIPVCGPEYVRYGGETTCVEVRNDQGGRIILDAGTGIRRLGAVLLKEQALKTDLFFTHTHWDHIMGLPFFQPLYQPGFSINLYGQPRLQGDIHRLVFKDLFRPPHFPVPYSRVMSQINYQEFQGGVEVQGFYLETIALSHPNLGQGFRISSSGRTFVFLTDNELGYCHRGGASFEEYVRFARDADLLVHDSEFTPEEYRQKTGWGHSTCMQAMELAAASRVKRLGLFHHNQDRNDDGVDQMVQDCAGEISGKGLALECFGVFQGQAVRL</sequence>
<dbReference type="AlphaFoldDB" id="D6SSW9"/>
<evidence type="ECO:0000259" key="1">
    <source>
        <dbReference type="Pfam" id="PF12706"/>
    </source>
</evidence>
<dbReference type="Pfam" id="PF12706">
    <property type="entry name" value="Lactamase_B_2"/>
    <property type="match status" value="1"/>
</dbReference>
<dbReference type="SUPFAM" id="SSF56281">
    <property type="entry name" value="Metallo-hydrolase/oxidoreductase"/>
    <property type="match status" value="1"/>
</dbReference>